<dbReference type="Proteomes" id="UP001497744">
    <property type="component" value="Unassembled WGS sequence"/>
</dbReference>
<accession>A0AAV4M0C9</accession>
<evidence type="ECO:0000256" key="3">
    <source>
        <dbReference type="SAM" id="Coils"/>
    </source>
</evidence>
<dbReference type="InterPro" id="IPR007015">
    <property type="entry name" value="DNA_pol_V/MYBBP1A"/>
</dbReference>
<evidence type="ECO:0000256" key="1">
    <source>
        <dbReference type="ARBA" id="ARBA00004123"/>
    </source>
</evidence>
<feature type="coiled-coil region" evidence="3">
    <location>
        <begin position="1029"/>
        <end position="1056"/>
    </location>
</feature>
<keyword evidence="3" id="KW-0175">Coiled coil</keyword>
<comment type="subcellular location">
    <subcellularLocation>
        <location evidence="1">Nucleus</location>
    </subcellularLocation>
</comment>
<name>A0AAV4M0C9_BABCB</name>
<dbReference type="Pfam" id="PF04931">
    <property type="entry name" value="DNA_pol_phi"/>
    <property type="match status" value="1"/>
</dbReference>
<comment type="caution">
    <text evidence="5">The sequence shown here is derived from an EMBL/GenBank/DDBJ whole genome shotgun (WGS) entry which is preliminary data.</text>
</comment>
<proteinExistence type="predicted"/>
<protein>
    <submittedName>
        <fullName evidence="5">Dna polymerase phi subunit</fullName>
    </submittedName>
</protein>
<evidence type="ECO:0000313" key="6">
    <source>
        <dbReference type="Proteomes" id="UP001497744"/>
    </source>
</evidence>
<evidence type="ECO:0000313" key="5">
    <source>
        <dbReference type="EMBL" id="GIX65541.1"/>
    </source>
</evidence>
<dbReference type="PANTHER" id="PTHR13213">
    <property type="entry name" value="MYB-BINDING PROTEIN 1A FAMILY MEMBER"/>
    <property type="match status" value="1"/>
</dbReference>
<keyword evidence="6" id="KW-1185">Reference proteome</keyword>
<dbReference type="GO" id="GO:0006355">
    <property type="term" value="P:regulation of DNA-templated transcription"/>
    <property type="evidence" value="ECO:0007669"/>
    <property type="project" value="InterPro"/>
</dbReference>
<feature type="compositionally biased region" description="Acidic residues" evidence="4">
    <location>
        <begin position="978"/>
        <end position="999"/>
    </location>
</feature>
<gene>
    <name evidence="5" type="ORF">BcabD6B2_49760</name>
</gene>
<evidence type="ECO:0000256" key="4">
    <source>
        <dbReference type="SAM" id="MobiDB-lite"/>
    </source>
</evidence>
<organism evidence="5 6">
    <name type="scientific">Babesia caballi</name>
    <dbReference type="NCBI Taxonomy" id="5871"/>
    <lineage>
        <taxon>Eukaryota</taxon>
        <taxon>Sar</taxon>
        <taxon>Alveolata</taxon>
        <taxon>Apicomplexa</taxon>
        <taxon>Aconoidasida</taxon>
        <taxon>Piroplasmida</taxon>
        <taxon>Babesiidae</taxon>
        <taxon>Babesia</taxon>
    </lineage>
</organism>
<feature type="compositionally biased region" description="Acidic residues" evidence="4">
    <location>
        <begin position="948"/>
        <end position="958"/>
    </location>
</feature>
<sequence length="1444" mass="160964">MESFNRKRFLQCFDQLTEVDPSCRNHAIDRILTDLTLPSHACELSNLSGAKVSASEEARSDKYTNPLSAQRSYKFRFTVQDNNLLQYTLDRLLRGLKANRKCSRSGFTVALLSVLSLHAENIKWDTLLQASLAYTSAKDCIPSEVKDTLCGRLYALFIIHKSGFFRTPLAIPELETVIQSIWEIYDSKIYFQDAACVLLWLICRDVFRCTKDTELTLRHVGSRLSVVLDPDFVERTLNYSTNENKSGVQMEHGTNNLQIGKSLSGVLPCALFGLYLRLHGEIQSYDKKLLDCTVLEKTPLEAEHVSLVLRYVSCVPNNHPVIGSFFDALLDSVLSNERAEDILRQLWYYINLNMLDVQGGCSTQRAFTGLRLAALLLLKVRHSPDLLHKIFTASGTIFKTLRRYHQSPRNDVMKRIAGYVLQLMVGIFQGNDIPSSPDKTVELGNPIAFDFLIYTDMNRILGGIADPVCLDDGFTSPEAISHVTNKSANSHKVDMCKVKQEEMLSTDTASLKLQTTLILPGSTVVNFIESIASAVEFSPSSLTVFQNLFGSIVRASEEIVATYSEFESMLVDVDITPDLKRINWLLNMFQLCIWAAPKTKRMELLKRFITMSALCVAGPHDGVSTVHISVARLNHKAEEFRAVFVSREPLENLCDKPYSQTPVVDPESGDASNDIFRRLSKQMLNCCIVSLSKVVNGFSNRIGDNLKQESTKIDEVMAVLDLVCNFYAVLDSVANHDVFICKKNDSEMKLPLVDFQRTKGDTNNTSKRFSGSDVRETLAHLSNKLIQGGFMLKKHVLDDARYVFISLYSSTLAVMLLLFMWQDSHLRRLSLGTVPNAEGWVLLPDDKMRVIVSFAELCAVSISTDTLTVDSVLTSILSKSLLSTILSEDSSPAFGLLHAVSKGFWNISKRLISDELRDELLQNSVVDSASYDSSKIDMDESDSGSISENDDDDDESDVSVEGSVKNDGIQALAKGEENDSETDENNVELETDEDEDPGTFDDGSPSKKRPLTSGVEVSEEESDIELSEAAVLDELLKDEESNLEALRQERMKIRSLYDLTPKSLKMKMRSLDLLHSSIPDCTLGPWYLDMVSRLYSSYQVAVSAYNSRSSGGSNDAVTGEYVRKLANVLSEAVRQIVSPHAQNSGRAYSKTQLSDSKGKVKFENKEIMLESLLFLTLQAINGQRLDKTAKLCRQQAVSAFVFSFQVEPMVSGGVAVQSTMVLLVALLSAAMYKNSRIGTNFFVRLANRHPSAFASINMVKIALESKVEFVQSEFLSICTASVNAIAGTKPKRLCRRKCKQCLTAVISDELGISHDLTNDKTKVLSYVTDDLVTSVLQSLPELIARIRTNSEISEISDDINKSNKRPMKLRGVSPQLAKSVGRLVTAIVKSSVTDPKQMKNLQKLKQELTNLMDALCKYQGKMKQLQPIKAAVVQLYHYLGEQYP</sequence>
<dbReference type="GO" id="GO:0003677">
    <property type="term" value="F:DNA binding"/>
    <property type="evidence" value="ECO:0007669"/>
    <property type="project" value="InterPro"/>
</dbReference>
<reference evidence="5 6" key="1">
    <citation type="submission" date="2021-06" db="EMBL/GenBank/DDBJ databases">
        <title>Genome sequence of Babesia caballi.</title>
        <authorList>
            <person name="Yamagishi J."/>
            <person name="Kidaka T."/>
            <person name="Ochi A."/>
        </authorList>
    </citation>
    <scope>NUCLEOTIDE SEQUENCE [LARGE SCALE GENOMIC DNA]</scope>
    <source>
        <strain evidence="5">USDA-D6B2</strain>
    </source>
</reference>
<dbReference type="EMBL" id="BPLF01000005">
    <property type="protein sequence ID" value="GIX65541.1"/>
    <property type="molecule type" value="Genomic_DNA"/>
</dbReference>
<dbReference type="RefSeq" id="XP_067717610.1">
    <property type="nucleotide sequence ID" value="XM_067861509.1"/>
</dbReference>
<dbReference type="GeneID" id="94197022"/>
<dbReference type="GO" id="GO:0005730">
    <property type="term" value="C:nucleolus"/>
    <property type="evidence" value="ECO:0007669"/>
    <property type="project" value="InterPro"/>
</dbReference>
<keyword evidence="2" id="KW-0539">Nucleus</keyword>
<dbReference type="PANTHER" id="PTHR13213:SF2">
    <property type="entry name" value="MYB-BINDING PROTEIN 1A"/>
    <property type="match status" value="1"/>
</dbReference>
<feature type="region of interest" description="Disordered" evidence="4">
    <location>
        <begin position="932"/>
        <end position="1025"/>
    </location>
</feature>
<evidence type="ECO:0000256" key="2">
    <source>
        <dbReference type="ARBA" id="ARBA00023242"/>
    </source>
</evidence>